<reference evidence="2 3" key="1">
    <citation type="submission" date="2019-06" db="EMBL/GenBank/DDBJ databases">
        <title>Genome of new Rhodobacteraceae sp. SM1903.</title>
        <authorList>
            <person name="Ren X."/>
        </authorList>
    </citation>
    <scope>NUCLEOTIDE SEQUENCE [LARGE SCALE GENOMIC DNA]</scope>
    <source>
        <strain evidence="2 3">SM1903</strain>
    </source>
</reference>
<name>A0A5C5GDR8_9RHOB</name>
<dbReference type="PANTHER" id="PTHR34387">
    <property type="entry name" value="SLR1258 PROTEIN"/>
    <property type="match status" value="1"/>
</dbReference>
<evidence type="ECO:0000313" key="3">
    <source>
        <dbReference type="Proteomes" id="UP000314011"/>
    </source>
</evidence>
<accession>A0A5C5GDR8</accession>
<dbReference type="GO" id="GO:0006974">
    <property type="term" value="P:DNA damage response"/>
    <property type="evidence" value="ECO:0007669"/>
    <property type="project" value="TreeGrafter"/>
</dbReference>
<dbReference type="PANTHER" id="PTHR34387:SF1">
    <property type="entry name" value="PERIPLASMIC IMMUNOGENIC PROTEIN"/>
    <property type="match status" value="1"/>
</dbReference>
<comment type="caution">
    <text evidence="2">The sequence shown here is derived from an EMBL/GenBank/DDBJ whole genome shotgun (WGS) entry which is preliminary data.</text>
</comment>
<keyword evidence="3" id="KW-1185">Reference proteome</keyword>
<evidence type="ECO:0000313" key="2">
    <source>
        <dbReference type="EMBL" id="TNY32863.1"/>
    </source>
</evidence>
<keyword evidence="1" id="KW-0732">Signal</keyword>
<dbReference type="OrthoDB" id="9813144at2"/>
<feature type="signal peptide" evidence="1">
    <location>
        <begin position="1"/>
        <end position="29"/>
    </location>
</feature>
<dbReference type="AlphaFoldDB" id="A0A5C5GDR8"/>
<evidence type="ECO:0000256" key="1">
    <source>
        <dbReference type="SAM" id="SignalP"/>
    </source>
</evidence>
<dbReference type="Gene3D" id="3.30.110.170">
    <property type="entry name" value="Protein of unknown function (DUF541), domain 1"/>
    <property type="match status" value="1"/>
</dbReference>
<dbReference type="InterPro" id="IPR007497">
    <property type="entry name" value="SIMPL/DUF541"/>
</dbReference>
<organism evidence="2 3">
    <name type="scientific">Pelagovum pacificum</name>
    <dbReference type="NCBI Taxonomy" id="2588711"/>
    <lineage>
        <taxon>Bacteria</taxon>
        <taxon>Pseudomonadati</taxon>
        <taxon>Pseudomonadota</taxon>
        <taxon>Alphaproteobacteria</taxon>
        <taxon>Rhodobacterales</taxon>
        <taxon>Paracoccaceae</taxon>
        <taxon>Pelagovum</taxon>
    </lineage>
</organism>
<dbReference type="EMBL" id="VFFF01000001">
    <property type="protein sequence ID" value="TNY32863.1"/>
    <property type="molecule type" value="Genomic_DNA"/>
</dbReference>
<protein>
    <submittedName>
        <fullName evidence="2">DUF541 domain-containing protein</fullName>
    </submittedName>
</protein>
<sequence>MSNRFGSRVLNLLMFAAMAAGFVALFAFAATPAAAQGHDGPTIQVTGEGEVTVKPDMAYISIGVREEREDADAAVEAMSAALAMVLDRLEAEGIPPADIRTGTLRLDPMMSNGSSMSAPEVTGFVAYSSLEVAVRDLDRIGAVLDTVVQDGANSLDGLRFDLQDRSDALAEARQAAVADARDKAQLFASAAAVTLGDLVTLTEGGSSAPPMPMMEARMMSDVPVAQGEMTISAQVSMVYAVE</sequence>
<dbReference type="InterPro" id="IPR052022">
    <property type="entry name" value="26kDa_periplasmic_antigen"/>
</dbReference>
<gene>
    <name evidence="2" type="ORF">FHY64_06190</name>
</gene>
<dbReference type="Pfam" id="PF04402">
    <property type="entry name" value="SIMPL"/>
    <property type="match status" value="1"/>
</dbReference>
<dbReference type="Proteomes" id="UP000314011">
    <property type="component" value="Unassembled WGS sequence"/>
</dbReference>
<proteinExistence type="predicted"/>
<dbReference type="Gene3D" id="3.30.70.2970">
    <property type="entry name" value="Protein of unknown function (DUF541), domain 2"/>
    <property type="match status" value="1"/>
</dbReference>
<dbReference type="RefSeq" id="WP_140193547.1">
    <property type="nucleotide sequence ID" value="NZ_CP065915.1"/>
</dbReference>
<feature type="chain" id="PRO_5022911196" evidence="1">
    <location>
        <begin position="30"/>
        <end position="242"/>
    </location>
</feature>